<reference evidence="1" key="1">
    <citation type="journal article" date="2016" name="Nat. Genet.">
        <title>A high-quality carrot genome assembly provides new insights into carotenoid accumulation and asterid genome evolution.</title>
        <authorList>
            <person name="Iorizzo M."/>
            <person name="Ellison S."/>
            <person name="Senalik D."/>
            <person name="Zeng P."/>
            <person name="Satapoomin P."/>
            <person name="Huang J."/>
            <person name="Bowman M."/>
            <person name="Iovene M."/>
            <person name="Sanseverino W."/>
            <person name="Cavagnaro P."/>
            <person name="Yildiz M."/>
            <person name="Macko-Podgorni A."/>
            <person name="Moranska E."/>
            <person name="Grzebelus E."/>
            <person name="Grzebelus D."/>
            <person name="Ashrafi H."/>
            <person name="Zheng Z."/>
            <person name="Cheng S."/>
            <person name="Spooner D."/>
            <person name="Van Deynze A."/>
            <person name="Simon P."/>
        </authorList>
    </citation>
    <scope>NUCLEOTIDE SEQUENCE [LARGE SCALE GENOMIC DNA]</scope>
    <source>
        <tissue evidence="1">Leaf</tissue>
    </source>
</reference>
<comment type="caution">
    <text evidence="1">The sequence shown here is derived from an EMBL/GenBank/DDBJ whole genome shotgun (WGS) entry which is preliminary data.</text>
</comment>
<dbReference type="AlphaFoldDB" id="A0A175YDQ3"/>
<proteinExistence type="predicted"/>
<protein>
    <submittedName>
        <fullName evidence="1">Uncharacterized protein</fullName>
    </submittedName>
</protein>
<organism evidence="1">
    <name type="scientific">Daucus carota subsp. sativus</name>
    <name type="common">Carrot</name>
    <dbReference type="NCBI Taxonomy" id="79200"/>
    <lineage>
        <taxon>Eukaryota</taxon>
        <taxon>Viridiplantae</taxon>
        <taxon>Streptophyta</taxon>
        <taxon>Embryophyta</taxon>
        <taxon>Tracheophyta</taxon>
        <taxon>Spermatophyta</taxon>
        <taxon>Magnoliopsida</taxon>
        <taxon>eudicotyledons</taxon>
        <taxon>Gunneridae</taxon>
        <taxon>Pentapetalae</taxon>
        <taxon>asterids</taxon>
        <taxon>campanulids</taxon>
        <taxon>Apiales</taxon>
        <taxon>Apiaceae</taxon>
        <taxon>Apioideae</taxon>
        <taxon>Scandiceae</taxon>
        <taxon>Daucinae</taxon>
        <taxon>Daucus</taxon>
        <taxon>Daucus sect. Daucus</taxon>
    </lineage>
</organism>
<sequence length="489" mass="53721">MDGTTSLEQGRNQWVDCQYYSSIVGGNPNRILLGQLLEQRRTGKSAAPIKVSQPLPPYIEAESSFSRYITMSMPNNHASSSVNVATLTTGLGGAAFESSENIATTVQGIGGVPFRSAGHMNVEYQMSSYENAVVPLKNQHYILLGVNNWPKEAGWQTTTLDLVISQQQKTEMRHRWIDYNYYSSVVGGNPNKILINQLLEQRRTGKWADPIQASHPLPPYNEAEASLSMSTSTSNAMLMPNNYASSSDNVATPTQGPGCVPFQDTVTIAGPVVGLGGTPFQSACNLNMENISTYINRIQHLNYKANHDQPGYYDQDPLNMENISTYVNRIQHLNYKANHDQPGSYDQNPLVPQQYNLTNGGILIGGVNNIMFPSTDHIVPYDQNPLVPQQYNLTNGELIGGVNNITFPSTDHIVPYDQNPLVPRQYNLTNGELIGGVNNITFPSTNHIVPSSATTPIFDGLSSQQPSTVGLQDMQTAEMTQQARILHCI</sequence>
<dbReference type="EMBL" id="LNRQ01000009">
    <property type="protein sequence ID" value="KZM81766.1"/>
    <property type="molecule type" value="Genomic_DNA"/>
</dbReference>
<evidence type="ECO:0000313" key="1">
    <source>
        <dbReference type="EMBL" id="KZM81766.1"/>
    </source>
</evidence>
<accession>A0A175YDQ3</accession>
<dbReference type="Gramene" id="KZM81766">
    <property type="protein sequence ID" value="KZM81766"/>
    <property type="gene ID" value="DCAR_029379"/>
</dbReference>
<name>A0A175YDQ3_DAUCS</name>
<gene>
    <name evidence="1" type="ORF">DCAR_029379</name>
</gene>